<evidence type="ECO:0000313" key="1">
    <source>
        <dbReference type="EMBL" id="MFC0406760.1"/>
    </source>
</evidence>
<accession>A0ABV6JMR0</accession>
<dbReference type="Proteomes" id="UP001589865">
    <property type="component" value="Unassembled WGS sequence"/>
</dbReference>
<name>A0ABV6JMR0_9PROT</name>
<dbReference type="RefSeq" id="WP_377042441.1">
    <property type="nucleotide sequence ID" value="NZ_JBHLUN010000001.1"/>
</dbReference>
<gene>
    <name evidence="1" type="ORF">ACFFGY_00775</name>
</gene>
<reference evidence="1 2" key="1">
    <citation type="submission" date="2024-09" db="EMBL/GenBank/DDBJ databases">
        <authorList>
            <person name="Sun Q."/>
            <person name="Mori K."/>
        </authorList>
    </citation>
    <scope>NUCLEOTIDE SEQUENCE [LARGE SCALE GENOMIC DNA]</scope>
    <source>
        <strain evidence="1 2">TBRC 5777</strain>
    </source>
</reference>
<proteinExistence type="predicted"/>
<evidence type="ECO:0000313" key="2">
    <source>
        <dbReference type="Proteomes" id="UP001589865"/>
    </source>
</evidence>
<keyword evidence="2" id="KW-1185">Reference proteome</keyword>
<sequence length="78" mass="8811">MGSIAEDYPHATFADLIRRFRCRHCLRRPERGAILAPAHHRRGSEVIIGLHGAEVAREQRVVCDMSRPGGHDLFKPRG</sequence>
<dbReference type="EMBL" id="JBHLUN010000001">
    <property type="protein sequence ID" value="MFC0406760.1"/>
    <property type="molecule type" value="Genomic_DNA"/>
</dbReference>
<comment type="caution">
    <text evidence="1">The sequence shown here is derived from an EMBL/GenBank/DDBJ whole genome shotgun (WGS) entry which is preliminary data.</text>
</comment>
<organism evidence="1 2">
    <name type="scientific">Roseomonas elaeocarpi</name>
    <dbReference type="NCBI Taxonomy" id="907779"/>
    <lineage>
        <taxon>Bacteria</taxon>
        <taxon>Pseudomonadati</taxon>
        <taxon>Pseudomonadota</taxon>
        <taxon>Alphaproteobacteria</taxon>
        <taxon>Acetobacterales</taxon>
        <taxon>Roseomonadaceae</taxon>
        <taxon>Roseomonas</taxon>
    </lineage>
</organism>
<protein>
    <submittedName>
        <fullName evidence="1">Uncharacterized protein</fullName>
    </submittedName>
</protein>